<name>A0ABP9HRQ3_9ACTN</name>
<organism evidence="2 3">
    <name type="scientific">Streptomyces hyderabadensis</name>
    <dbReference type="NCBI Taxonomy" id="598549"/>
    <lineage>
        <taxon>Bacteria</taxon>
        <taxon>Bacillati</taxon>
        <taxon>Actinomycetota</taxon>
        <taxon>Actinomycetes</taxon>
        <taxon>Kitasatosporales</taxon>
        <taxon>Streptomycetaceae</taxon>
        <taxon>Streptomyces</taxon>
    </lineage>
</organism>
<gene>
    <name evidence="2" type="ORF">GCM10023257_12170</name>
</gene>
<dbReference type="EMBL" id="BAABIV010000003">
    <property type="protein sequence ID" value="GAA4976647.1"/>
    <property type="molecule type" value="Genomic_DNA"/>
</dbReference>
<keyword evidence="3" id="KW-1185">Reference proteome</keyword>
<feature type="compositionally biased region" description="Low complexity" evidence="1">
    <location>
        <begin position="71"/>
        <end position="82"/>
    </location>
</feature>
<dbReference type="Proteomes" id="UP001500610">
    <property type="component" value="Unassembled WGS sequence"/>
</dbReference>
<evidence type="ECO:0000313" key="3">
    <source>
        <dbReference type="Proteomes" id="UP001500610"/>
    </source>
</evidence>
<protein>
    <recommendedName>
        <fullName evidence="4">Transposase</fullName>
    </recommendedName>
</protein>
<accession>A0ABP9HRQ3</accession>
<evidence type="ECO:0000256" key="1">
    <source>
        <dbReference type="SAM" id="MobiDB-lite"/>
    </source>
</evidence>
<feature type="region of interest" description="Disordered" evidence="1">
    <location>
        <begin position="1"/>
        <end position="38"/>
    </location>
</feature>
<comment type="caution">
    <text evidence="2">The sequence shown here is derived from an EMBL/GenBank/DDBJ whole genome shotgun (WGS) entry which is preliminary data.</text>
</comment>
<evidence type="ECO:0008006" key="4">
    <source>
        <dbReference type="Google" id="ProtNLM"/>
    </source>
</evidence>
<proteinExistence type="predicted"/>
<sequence length="195" mass="20865">MLHTELVCGGFHGLREQDGKGHRPNATGNRSDQTSSGAGGVVVHVSDVARVEPASITTAPGLMSSPRISRGRPTAATTTSASRTIADRAAKEVLLRLRLMHPEITIVRAGSAYAGQLVDWAKTFLGLTIKTVSRPKNVLGFVVLPRSWVVECSGNIETDVLLLRIPGRAAGQHSRSLPSSTRPTRSVRRVCSVRK</sequence>
<feature type="region of interest" description="Disordered" evidence="1">
    <location>
        <begin position="59"/>
        <end position="82"/>
    </location>
</feature>
<reference evidence="3" key="1">
    <citation type="journal article" date="2019" name="Int. J. Syst. Evol. Microbiol.">
        <title>The Global Catalogue of Microorganisms (GCM) 10K type strain sequencing project: providing services to taxonomists for standard genome sequencing and annotation.</title>
        <authorList>
            <consortium name="The Broad Institute Genomics Platform"/>
            <consortium name="The Broad Institute Genome Sequencing Center for Infectious Disease"/>
            <person name="Wu L."/>
            <person name="Ma J."/>
        </authorList>
    </citation>
    <scope>NUCLEOTIDE SEQUENCE [LARGE SCALE GENOMIC DNA]</scope>
    <source>
        <strain evidence="3">JCM 17657</strain>
    </source>
</reference>
<evidence type="ECO:0000313" key="2">
    <source>
        <dbReference type="EMBL" id="GAA4976647.1"/>
    </source>
</evidence>